<protein>
    <submittedName>
        <fullName evidence="3">SNX8</fullName>
    </submittedName>
</protein>
<keyword evidence="4" id="KW-1185">Reference proteome</keyword>
<dbReference type="InterPro" id="IPR036871">
    <property type="entry name" value="PX_dom_sf"/>
</dbReference>
<dbReference type="Gene3D" id="1.10.238.10">
    <property type="entry name" value="EF-hand"/>
    <property type="match status" value="1"/>
</dbReference>
<dbReference type="InterPro" id="IPR028662">
    <property type="entry name" value="SNX8/Mvp1"/>
</dbReference>
<dbReference type="PANTHER" id="PTHR46571:SF1">
    <property type="entry name" value="SORTING NEXIN-8"/>
    <property type="match status" value="1"/>
</dbReference>
<dbReference type="PROSITE" id="PS50195">
    <property type="entry name" value="PX"/>
    <property type="match status" value="1"/>
</dbReference>
<evidence type="ECO:0000259" key="2">
    <source>
        <dbReference type="PROSITE" id="PS50195"/>
    </source>
</evidence>
<feature type="domain" description="PX" evidence="2">
    <location>
        <begin position="101"/>
        <end position="212"/>
    </location>
</feature>
<dbReference type="InterPro" id="IPR035704">
    <property type="entry name" value="SNX8/Mvp1_PX"/>
</dbReference>
<dbReference type="Proteomes" id="UP001235939">
    <property type="component" value="Chromosome 13"/>
</dbReference>
<comment type="subcellular location">
    <subcellularLocation>
        <location evidence="1">Membrane</location>
        <topology evidence="1">Peripheral membrane protein</topology>
        <orientation evidence="1">Cytoplasmic side</orientation>
    </subcellularLocation>
</comment>
<name>A0ABY6L6M0_9ARAC</name>
<gene>
    <name evidence="3" type="ORF">LAZ67_13001805</name>
</gene>
<dbReference type="SMART" id="SM00312">
    <property type="entry name" value="PX"/>
    <property type="match status" value="1"/>
</dbReference>
<organism evidence="3 4">
    <name type="scientific">Cordylochernes scorpioides</name>
    <dbReference type="NCBI Taxonomy" id="51811"/>
    <lineage>
        <taxon>Eukaryota</taxon>
        <taxon>Metazoa</taxon>
        <taxon>Ecdysozoa</taxon>
        <taxon>Arthropoda</taxon>
        <taxon>Chelicerata</taxon>
        <taxon>Arachnida</taxon>
        <taxon>Pseudoscorpiones</taxon>
        <taxon>Cheliferoidea</taxon>
        <taxon>Chernetidae</taxon>
        <taxon>Cordylochernes</taxon>
    </lineage>
</organism>
<dbReference type="SUPFAM" id="SSF64268">
    <property type="entry name" value="PX domain"/>
    <property type="match status" value="1"/>
</dbReference>
<dbReference type="Gene3D" id="3.30.1520.10">
    <property type="entry name" value="Phox-like domain"/>
    <property type="match status" value="1"/>
</dbReference>
<evidence type="ECO:0000313" key="3">
    <source>
        <dbReference type="EMBL" id="UYV75916.1"/>
    </source>
</evidence>
<evidence type="ECO:0000256" key="1">
    <source>
        <dbReference type="ARBA" id="ARBA00004287"/>
    </source>
</evidence>
<proteinExistence type="predicted"/>
<dbReference type="Pfam" id="PF00787">
    <property type="entry name" value="PX"/>
    <property type="match status" value="1"/>
</dbReference>
<dbReference type="EMBL" id="CP092875">
    <property type="protein sequence ID" value="UYV75916.1"/>
    <property type="molecule type" value="Genomic_DNA"/>
</dbReference>
<sequence>MFIKLLVKSSLPKATLSQIWENVESQEGYLTRDGLYRALALTALAQQGVSTDGRGQLLKMPPSELPKPSLGDLTDLRMLGIQLRQEKNPSLLGLTYPEVCTLDSITLELVPGKKGLFLKHVEYEVTSQRYKTTVERRYTDFVALHELLLQRFPYRLIPSLPPKQGVSVVRENASFLETRRKALKRFLTLVARHPIIAEDKILHFFLTYVGPHKIREHFKGVQDEFYTHPRAAEARELVPLDTGVQLPLVKERLRQLGAAVGAVRDLLAQGAGELQAASSRWQQLGRQLSLLIHLGPGEWGAIPGAAGPWGLSGLLQPTLQALATASTAQGDSQEEQLVEQLNIYLDQLAAFKVTICTLD</sequence>
<reference evidence="3 4" key="1">
    <citation type="submission" date="2022-01" db="EMBL/GenBank/DDBJ databases">
        <title>A chromosomal length assembly of Cordylochernes scorpioides.</title>
        <authorList>
            <person name="Zeh D."/>
            <person name="Zeh J."/>
        </authorList>
    </citation>
    <scope>NUCLEOTIDE SEQUENCE [LARGE SCALE GENOMIC DNA]</scope>
    <source>
        <strain evidence="3">IN4F17</strain>
        <tissue evidence="3">Whole Body</tissue>
    </source>
</reference>
<dbReference type="InterPro" id="IPR001683">
    <property type="entry name" value="PX_dom"/>
</dbReference>
<evidence type="ECO:0000313" key="4">
    <source>
        <dbReference type="Proteomes" id="UP001235939"/>
    </source>
</evidence>
<accession>A0ABY6L6M0</accession>
<dbReference type="PANTHER" id="PTHR46571">
    <property type="entry name" value="SORTING NEXIN-8"/>
    <property type="match status" value="1"/>
</dbReference>
<dbReference type="CDD" id="cd06866">
    <property type="entry name" value="PX_SNX8_Mvp1p_like"/>
    <property type="match status" value="1"/>
</dbReference>